<reference evidence="3 4" key="1">
    <citation type="journal article" date="2019" name="Int. J. Syst. Evol. Microbiol.">
        <title>The Global Catalogue of Microorganisms (GCM) 10K type strain sequencing project: providing services to taxonomists for standard genome sequencing and annotation.</title>
        <authorList>
            <consortium name="The Broad Institute Genomics Platform"/>
            <consortium name="The Broad Institute Genome Sequencing Center for Infectious Disease"/>
            <person name="Wu L."/>
            <person name="Ma J."/>
        </authorList>
    </citation>
    <scope>NUCLEOTIDE SEQUENCE [LARGE SCALE GENOMIC DNA]</scope>
    <source>
        <strain evidence="3 4">WLHS5</strain>
    </source>
</reference>
<gene>
    <name evidence="3" type="ORF">ACFO5R_04505</name>
</gene>
<feature type="transmembrane region" description="Helical" evidence="1">
    <location>
        <begin position="210"/>
        <end position="232"/>
    </location>
</feature>
<proteinExistence type="predicted"/>
<evidence type="ECO:0000313" key="3">
    <source>
        <dbReference type="EMBL" id="MFC4541189.1"/>
    </source>
</evidence>
<sequence>MGIRVGVPGIDAVVRSIRTTVLSPFRPQTYLNLLYLALAFPLGVAYFVVLTVGFSFGLSLLILVIGAPILLVVLLATHALAAFERAMARYLLSVEIDSPGYPFLEREGVVDRLRSLLLGRETYASVCFLLSKFVVGIASFVLLTTLLTTAAAMVLTPLFYDSPNVSVGFITDGEPVFLTPSLQLPWDGLLVGVEVAVTLTEWEVTTLPEALATSIVGVLFLAVSLAICNVVARILGQFSRLMLGQSVPGPIADPTDRIGR</sequence>
<accession>A0ABD5PKU8</accession>
<dbReference type="InterPro" id="IPR025828">
    <property type="entry name" value="Put_sensor_dom"/>
</dbReference>
<feature type="transmembrane region" description="Helical" evidence="1">
    <location>
        <begin position="33"/>
        <end position="54"/>
    </location>
</feature>
<keyword evidence="1" id="KW-0812">Transmembrane</keyword>
<dbReference type="Pfam" id="PF13796">
    <property type="entry name" value="Sensor"/>
    <property type="match status" value="1"/>
</dbReference>
<keyword evidence="4" id="KW-1185">Reference proteome</keyword>
<keyword evidence="1" id="KW-0472">Membrane</keyword>
<dbReference type="EMBL" id="JBHSFA010000002">
    <property type="protein sequence ID" value="MFC4541189.1"/>
    <property type="molecule type" value="Genomic_DNA"/>
</dbReference>
<evidence type="ECO:0000259" key="2">
    <source>
        <dbReference type="Pfam" id="PF13796"/>
    </source>
</evidence>
<evidence type="ECO:0000256" key="1">
    <source>
        <dbReference type="SAM" id="Phobius"/>
    </source>
</evidence>
<dbReference type="RefSeq" id="WP_250139329.1">
    <property type="nucleotide sequence ID" value="NZ_JALIQP010000001.1"/>
</dbReference>
<name>A0ABD5PKU8_9EURY</name>
<comment type="caution">
    <text evidence="3">The sequence shown here is derived from an EMBL/GenBank/DDBJ whole genome shotgun (WGS) entry which is preliminary data.</text>
</comment>
<feature type="domain" description="Putative sensor" evidence="2">
    <location>
        <begin position="35"/>
        <end position="243"/>
    </location>
</feature>
<dbReference type="Proteomes" id="UP001595898">
    <property type="component" value="Unassembled WGS sequence"/>
</dbReference>
<protein>
    <submittedName>
        <fullName evidence="3">Sensor domain-containing protein</fullName>
    </submittedName>
</protein>
<evidence type="ECO:0000313" key="4">
    <source>
        <dbReference type="Proteomes" id="UP001595898"/>
    </source>
</evidence>
<feature type="transmembrane region" description="Helical" evidence="1">
    <location>
        <begin position="122"/>
        <end position="155"/>
    </location>
</feature>
<dbReference type="AlphaFoldDB" id="A0ABD5PKU8"/>
<keyword evidence="1" id="KW-1133">Transmembrane helix</keyword>
<organism evidence="3 4">
    <name type="scientific">Halosolutus amylolyticus</name>
    <dbReference type="NCBI Taxonomy" id="2932267"/>
    <lineage>
        <taxon>Archaea</taxon>
        <taxon>Methanobacteriati</taxon>
        <taxon>Methanobacteriota</taxon>
        <taxon>Stenosarchaea group</taxon>
        <taxon>Halobacteria</taxon>
        <taxon>Halobacteriales</taxon>
        <taxon>Natrialbaceae</taxon>
        <taxon>Halosolutus</taxon>
    </lineage>
</organism>
<feature type="transmembrane region" description="Helical" evidence="1">
    <location>
        <begin position="60"/>
        <end position="83"/>
    </location>
</feature>